<keyword evidence="3" id="KW-1185">Reference proteome</keyword>
<dbReference type="STRING" id="49390.A0A068TU40"/>
<feature type="region of interest" description="Disordered" evidence="1">
    <location>
        <begin position="266"/>
        <end position="307"/>
    </location>
</feature>
<accession>A0A068TU40</accession>
<dbReference type="Gramene" id="CDO98868">
    <property type="protein sequence ID" value="CDO98868"/>
    <property type="gene ID" value="GSCOC_T00025815001"/>
</dbReference>
<dbReference type="EMBL" id="HG739087">
    <property type="protein sequence ID" value="CDO98868.1"/>
    <property type="molecule type" value="Genomic_DNA"/>
</dbReference>
<name>A0A068TU40_COFCA</name>
<dbReference type="Proteomes" id="UP000295252">
    <property type="component" value="Chromosome V"/>
</dbReference>
<reference evidence="3" key="1">
    <citation type="journal article" date="2014" name="Science">
        <title>The coffee genome provides insight into the convergent evolution of caffeine biosynthesis.</title>
        <authorList>
            <person name="Denoeud F."/>
            <person name="Carretero-Paulet L."/>
            <person name="Dereeper A."/>
            <person name="Droc G."/>
            <person name="Guyot R."/>
            <person name="Pietrella M."/>
            <person name="Zheng C."/>
            <person name="Alberti A."/>
            <person name="Anthony F."/>
            <person name="Aprea G."/>
            <person name="Aury J.M."/>
            <person name="Bento P."/>
            <person name="Bernard M."/>
            <person name="Bocs S."/>
            <person name="Campa C."/>
            <person name="Cenci A."/>
            <person name="Combes M.C."/>
            <person name="Crouzillat D."/>
            <person name="Da Silva C."/>
            <person name="Daddiego L."/>
            <person name="De Bellis F."/>
            <person name="Dussert S."/>
            <person name="Garsmeur O."/>
            <person name="Gayraud T."/>
            <person name="Guignon V."/>
            <person name="Jahn K."/>
            <person name="Jamilloux V."/>
            <person name="Joet T."/>
            <person name="Labadie K."/>
            <person name="Lan T."/>
            <person name="Leclercq J."/>
            <person name="Lepelley M."/>
            <person name="Leroy T."/>
            <person name="Li L.T."/>
            <person name="Librado P."/>
            <person name="Lopez L."/>
            <person name="Munoz A."/>
            <person name="Noel B."/>
            <person name="Pallavicini A."/>
            <person name="Perrotta G."/>
            <person name="Poncet V."/>
            <person name="Pot D."/>
            <person name="Priyono X."/>
            <person name="Rigoreau M."/>
            <person name="Rouard M."/>
            <person name="Rozas J."/>
            <person name="Tranchant-Dubreuil C."/>
            <person name="VanBuren R."/>
            <person name="Zhang Q."/>
            <person name="Andrade A.C."/>
            <person name="Argout X."/>
            <person name="Bertrand B."/>
            <person name="de Kochko A."/>
            <person name="Graziosi G."/>
            <person name="Henry R.J."/>
            <person name="Jayarama X."/>
            <person name="Ming R."/>
            <person name="Nagai C."/>
            <person name="Rounsley S."/>
            <person name="Sankoff D."/>
            <person name="Giuliano G."/>
            <person name="Albert V.A."/>
            <person name="Wincker P."/>
            <person name="Lashermes P."/>
        </authorList>
    </citation>
    <scope>NUCLEOTIDE SEQUENCE [LARGE SCALE GENOMIC DNA]</scope>
    <source>
        <strain evidence="3">cv. DH200-94</strain>
    </source>
</reference>
<gene>
    <name evidence="2" type="ORF">GSCOC_T00025815001</name>
</gene>
<organism evidence="2 3">
    <name type="scientific">Coffea canephora</name>
    <name type="common">Robusta coffee</name>
    <dbReference type="NCBI Taxonomy" id="49390"/>
    <lineage>
        <taxon>Eukaryota</taxon>
        <taxon>Viridiplantae</taxon>
        <taxon>Streptophyta</taxon>
        <taxon>Embryophyta</taxon>
        <taxon>Tracheophyta</taxon>
        <taxon>Spermatophyta</taxon>
        <taxon>Magnoliopsida</taxon>
        <taxon>eudicotyledons</taxon>
        <taxon>Gunneridae</taxon>
        <taxon>Pentapetalae</taxon>
        <taxon>asterids</taxon>
        <taxon>lamiids</taxon>
        <taxon>Gentianales</taxon>
        <taxon>Rubiaceae</taxon>
        <taxon>Ixoroideae</taxon>
        <taxon>Gardenieae complex</taxon>
        <taxon>Bertiereae - Coffeeae clade</taxon>
        <taxon>Coffeeae</taxon>
        <taxon>Coffea</taxon>
    </lineage>
</organism>
<proteinExistence type="predicted"/>
<evidence type="ECO:0000313" key="2">
    <source>
        <dbReference type="EMBL" id="CDO98868.1"/>
    </source>
</evidence>
<evidence type="ECO:0000313" key="3">
    <source>
        <dbReference type="Proteomes" id="UP000295252"/>
    </source>
</evidence>
<sequence length="628" mass="70037">MAALGSGTMTTGLPHPNFAAATPVLRRTPLRLVCSVPAPTPRRLTNRKNYLRQKVLKTLTKPYPSSFTVESPQKNPAIPVELKQEQVLIEQFSGDSCPATVLNELEEREMQEFREAEVREPVKLVDDRIGNVSKNSIFKHGLWLVAAFLFQTICAVWVFGSAEFEDKNSALEVDVNGKGKSNVKYLRNTELRLGNGGFVYVDEDEIGKKIEEIQVMAREARARERLEREVNGFPAGDSEGEDEFGQSGIEKEVNDRLAKVRRRYKDTRGTAPVGSVDRVKENAVSEKNNLAGRQPMDDVKKDGVSEKKSLGGKECEESLMFKKKYRFRGLSSKPSDKPKGFTGLIDHGVGKEAITSEGGGGEVLMNGGIGGDVADLLVDVRKQDLWPSDFRTGMSIRLEDGEKKQVLEAPMLQGTAEKKLMKEKDRREAEEKVGFVKSKSDGLAQERNQGKPLTNAEISRKSNILEKTDLSNEHDVLNNTGNLKSRGTENYQSASKIGQNNLENVTDCWWLRLPYVLVILMQRRLDGNGVEQGLYTLSSPYAENDSSHMVAFEDRSDATNFCYLVQSFFEDLEDFTAEIVPLSIEELKERVSSHTLKVIVVKKGQLKLYAGQPLPDVEMALRSLVGQN</sequence>
<dbReference type="FunCoup" id="A0A068TU40">
    <property type="interactions" value="143"/>
</dbReference>
<dbReference type="AlphaFoldDB" id="A0A068TU40"/>
<dbReference type="InterPro" id="IPR021503">
    <property type="entry name" value="DUF3110"/>
</dbReference>
<dbReference type="OrthoDB" id="1894577at2759"/>
<dbReference type="Pfam" id="PF11360">
    <property type="entry name" value="DUF3110"/>
    <property type="match status" value="1"/>
</dbReference>
<dbReference type="InParanoid" id="A0A068TU40"/>
<protein>
    <submittedName>
        <fullName evidence="2">Uncharacterized protein</fullName>
    </submittedName>
</protein>
<dbReference type="OMA" id="EIQHMAR"/>
<dbReference type="PANTHER" id="PTHR34962:SF3">
    <property type="entry name" value="ABC SUBFAMILY C PROTEIN"/>
    <property type="match status" value="1"/>
</dbReference>
<dbReference type="PANTHER" id="PTHR34962">
    <property type="entry name" value="EMBRYO DEFECTIVE 1703-RELATED"/>
    <property type="match status" value="1"/>
</dbReference>
<dbReference type="PhylomeDB" id="A0A068TU40"/>
<evidence type="ECO:0000256" key="1">
    <source>
        <dbReference type="SAM" id="MobiDB-lite"/>
    </source>
</evidence>
<feature type="compositionally biased region" description="Basic and acidic residues" evidence="1">
    <location>
        <begin position="295"/>
        <end position="307"/>
    </location>
</feature>